<dbReference type="STRING" id="400092.PKOR_21185"/>
<dbReference type="InterPro" id="IPR036909">
    <property type="entry name" value="Cyt_c-like_dom_sf"/>
</dbReference>
<feature type="binding site" description="covalent" evidence="6">
    <location>
        <position position="128"/>
    </location>
    <ligand>
        <name>heme c</name>
        <dbReference type="ChEBI" id="CHEBI:61717"/>
    </ligand>
</feature>
<organism evidence="9 10">
    <name type="scientific">Pontibacter korlensis</name>
    <dbReference type="NCBI Taxonomy" id="400092"/>
    <lineage>
        <taxon>Bacteria</taxon>
        <taxon>Pseudomonadati</taxon>
        <taxon>Bacteroidota</taxon>
        <taxon>Cytophagia</taxon>
        <taxon>Cytophagales</taxon>
        <taxon>Hymenobacteraceae</taxon>
        <taxon>Pontibacter</taxon>
    </lineage>
</organism>
<feature type="region of interest" description="Disordered" evidence="7">
    <location>
        <begin position="42"/>
        <end position="67"/>
    </location>
</feature>
<evidence type="ECO:0000313" key="9">
    <source>
        <dbReference type="EMBL" id="AKD05128.1"/>
    </source>
</evidence>
<dbReference type="Pfam" id="PF00034">
    <property type="entry name" value="Cytochrom_C"/>
    <property type="match status" value="1"/>
</dbReference>
<evidence type="ECO:0000256" key="5">
    <source>
        <dbReference type="ARBA" id="ARBA00023004"/>
    </source>
</evidence>
<dbReference type="KEGG" id="pko:PKOR_21185"/>
<feature type="binding site" description="covalent" evidence="6">
    <location>
        <position position="79"/>
    </location>
    <ligand>
        <name>heme c</name>
        <dbReference type="ChEBI" id="CHEBI:61717"/>
    </ligand>
</feature>
<comment type="PTM">
    <text evidence="6">Binds 1 heme c group covalently per subunit.</text>
</comment>
<accession>A0A0E3ZIL6</accession>
<evidence type="ECO:0000256" key="7">
    <source>
        <dbReference type="SAM" id="MobiDB-lite"/>
    </source>
</evidence>
<dbReference type="InterPro" id="IPR002324">
    <property type="entry name" value="Cyt_c_ID"/>
</dbReference>
<evidence type="ECO:0000256" key="6">
    <source>
        <dbReference type="PIRSR" id="PIRSR602324-1"/>
    </source>
</evidence>
<keyword evidence="1" id="KW-0813">Transport</keyword>
<dbReference type="InterPro" id="IPR009056">
    <property type="entry name" value="Cyt_c-like_dom"/>
</dbReference>
<name>A0A0E3ZIL6_9BACT</name>
<keyword evidence="3 6" id="KW-0479">Metal-binding</keyword>
<gene>
    <name evidence="9" type="ORF">PKOR_21185</name>
</gene>
<evidence type="ECO:0000256" key="2">
    <source>
        <dbReference type="ARBA" id="ARBA00022617"/>
    </source>
</evidence>
<dbReference type="GO" id="GO:0009055">
    <property type="term" value="F:electron transfer activity"/>
    <property type="evidence" value="ECO:0007669"/>
    <property type="project" value="InterPro"/>
</dbReference>
<keyword evidence="10" id="KW-1185">Reference proteome</keyword>
<dbReference type="GO" id="GO:0005506">
    <property type="term" value="F:iron ion binding"/>
    <property type="evidence" value="ECO:0007669"/>
    <property type="project" value="InterPro"/>
</dbReference>
<protein>
    <recommendedName>
        <fullName evidence="8">Cytochrome c domain-containing protein</fullName>
    </recommendedName>
</protein>
<evidence type="ECO:0000256" key="1">
    <source>
        <dbReference type="ARBA" id="ARBA00022448"/>
    </source>
</evidence>
<keyword evidence="4" id="KW-0249">Electron transport</keyword>
<keyword evidence="2 6" id="KW-0349">Heme</keyword>
<dbReference type="PROSITE" id="PS51007">
    <property type="entry name" value="CYTC"/>
    <property type="match status" value="1"/>
</dbReference>
<proteinExistence type="predicted"/>
<dbReference type="GO" id="GO:0020037">
    <property type="term" value="F:heme binding"/>
    <property type="evidence" value="ECO:0007669"/>
    <property type="project" value="InterPro"/>
</dbReference>
<dbReference type="AlphaFoldDB" id="A0A0E3ZIL6"/>
<keyword evidence="5 6" id="KW-0408">Iron</keyword>
<dbReference type="PATRIC" id="fig|400092.3.peg.4658"/>
<evidence type="ECO:0000256" key="4">
    <source>
        <dbReference type="ARBA" id="ARBA00022982"/>
    </source>
</evidence>
<evidence type="ECO:0000256" key="3">
    <source>
        <dbReference type="ARBA" id="ARBA00022723"/>
    </source>
</evidence>
<sequence length="151" mass="16707">MNVKYLFSALSLGFILISCGETKSEYDRYYEQSYRDSVAKAMENAPQQVSPAARATAPLEKAETPPQQEGALLIAKSDCTACHRNDQKLVGPAYIDVAKKYEPTEENINHLVTKIIEGGAGVWGEVPMTPHQNVSKEDARKMVDYILALND</sequence>
<dbReference type="Proteomes" id="UP000033109">
    <property type="component" value="Chromosome"/>
</dbReference>
<dbReference type="EMBL" id="CP009621">
    <property type="protein sequence ID" value="AKD05128.1"/>
    <property type="molecule type" value="Genomic_DNA"/>
</dbReference>
<evidence type="ECO:0000259" key="8">
    <source>
        <dbReference type="PROSITE" id="PS51007"/>
    </source>
</evidence>
<dbReference type="PRINTS" id="PR00606">
    <property type="entry name" value="CYTCHROMECID"/>
</dbReference>
<dbReference type="SUPFAM" id="SSF46626">
    <property type="entry name" value="Cytochrome c"/>
    <property type="match status" value="1"/>
</dbReference>
<dbReference type="HOGENOM" id="CLU_141558_0_0_10"/>
<dbReference type="RefSeq" id="WP_046313349.1">
    <property type="nucleotide sequence ID" value="NZ_CBCSCY010000059.1"/>
</dbReference>
<reference evidence="9 10" key="1">
    <citation type="journal article" date="2015" name="Sci. Rep.">
        <title>Unraveling adaptation of Pontibacter korlensis to radiation and infertility in desert through complete genome and comparative transcriptomic analysis.</title>
        <authorList>
            <person name="Dai J."/>
            <person name="Dai W."/>
            <person name="Qiu C."/>
            <person name="Yang Z."/>
            <person name="Zhang Y."/>
            <person name="Zhou M."/>
            <person name="Zhang L."/>
            <person name="Fang C."/>
            <person name="Gao Q."/>
            <person name="Yang Q."/>
            <person name="Li X."/>
            <person name="Wang Z."/>
            <person name="Wang Z."/>
            <person name="Jia Z."/>
            <person name="Chen X."/>
        </authorList>
    </citation>
    <scope>NUCLEOTIDE SEQUENCE [LARGE SCALE GENOMIC DNA]</scope>
    <source>
        <strain evidence="9 10">X14-1T</strain>
    </source>
</reference>
<feature type="domain" description="Cytochrome c" evidence="8">
    <location>
        <begin position="65"/>
        <end position="150"/>
    </location>
</feature>
<dbReference type="Gene3D" id="1.10.760.10">
    <property type="entry name" value="Cytochrome c-like domain"/>
    <property type="match status" value="1"/>
</dbReference>
<evidence type="ECO:0000313" key="10">
    <source>
        <dbReference type="Proteomes" id="UP000033109"/>
    </source>
</evidence>
<feature type="binding site" description="axial binding residue" evidence="6">
    <location>
        <position position="83"/>
    </location>
    <ligand>
        <name>heme c</name>
        <dbReference type="ChEBI" id="CHEBI:61717"/>
    </ligand>
    <ligandPart>
        <name>Fe</name>
        <dbReference type="ChEBI" id="CHEBI:18248"/>
    </ligandPart>
</feature>
<dbReference type="PROSITE" id="PS51257">
    <property type="entry name" value="PROKAR_LIPOPROTEIN"/>
    <property type="match status" value="1"/>
</dbReference>